<dbReference type="AlphaFoldDB" id="A0A189PG49"/>
<name>A0A189PG49_AERSS</name>
<reference evidence="1" key="1">
    <citation type="submission" date="2015-06" db="EMBL/GenBank/DDBJ databases">
        <title>Antimicrobial resistance-carrying plasmid pAsa4 variants found in Aeromonas salmonicida subsp. salmonicida: general architecture, construction blocks and gene elimination.</title>
        <authorList>
            <person name="Tanaka K.H."/>
            <person name="Vincent A.T."/>
            <person name="Trudel M.V."/>
            <person name="Paquet V.E."/>
            <person name="Frenette M."/>
            <person name="Charette S.J."/>
        </authorList>
    </citation>
    <scope>NUCLEOTIDE SEQUENCE</scope>
    <source>
        <strain evidence="1">01-B522</strain>
        <plasmid evidence="1">pAsa4b</plasmid>
    </source>
</reference>
<dbReference type="NCBIfam" id="TIGR03976">
    <property type="entry name" value="chp_LLNDYxLRE"/>
    <property type="match status" value="1"/>
</dbReference>
<organism evidence="1">
    <name type="scientific">Aeromonas salmonicida subsp. salmonicida</name>
    <dbReference type="NCBI Taxonomy" id="29491"/>
    <lineage>
        <taxon>Bacteria</taxon>
        <taxon>Pseudomonadati</taxon>
        <taxon>Pseudomonadota</taxon>
        <taxon>Gammaproteobacteria</taxon>
        <taxon>Aeromonadales</taxon>
        <taxon>Aeromonadaceae</taxon>
        <taxon>Aeromonas</taxon>
    </lineage>
</organism>
<evidence type="ECO:0008006" key="2">
    <source>
        <dbReference type="Google" id="ProtNLM"/>
    </source>
</evidence>
<protein>
    <recommendedName>
        <fullName evidence="2">His-Xaa-Ser system protein HxsD</fullName>
    </recommendedName>
</protein>
<dbReference type="InterPro" id="IPR023974">
    <property type="entry name" value="HxsD"/>
</dbReference>
<sequence length="103" mass="11648">MYFLSVIMIVIIDPFFSKDAILRTCYGFAGNFNFEIQMKSGMYFITVAALDTTPIASDFEAEFKNALIDHELRVVIEEKTKVVKEALVCAALREAWSEPVDAK</sequence>
<keyword evidence="1" id="KW-0614">Plasmid</keyword>
<proteinExistence type="predicted"/>
<dbReference type="PATRIC" id="fig|29491.15.peg.104"/>
<evidence type="ECO:0000313" key="1">
    <source>
        <dbReference type="EMBL" id="ALL42152.1"/>
    </source>
</evidence>
<dbReference type="EMBL" id="KT033469">
    <property type="protein sequence ID" value="ALL42152.1"/>
    <property type="molecule type" value="Genomic_DNA"/>
</dbReference>
<accession>A0A189PG49</accession>
<geneLocation type="plasmid" evidence="1">
    <name>pAsa4b</name>
</geneLocation>